<gene>
    <name evidence="2" type="ORF">DES43_1529</name>
</gene>
<proteinExistence type="predicted"/>
<keyword evidence="3" id="KW-1185">Reference proteome</keyword>
<dbReference type="OrthoDB" id="8478262at2"/>
<evidence type="ECO:0000313" key="3">
    <source>
        <dbReference type="Proteomes" id="UP000294958"/>
    </source>
</evidence>
<dbReference type="RefSeq" id="WP_133676264.1">
    <property type="nucleotide sequence ID" value="NZ_SNZF01000052.1"/>
</dbReference>
<reference evidence="2 3" key="1">
    <citation type="submission" date="2019-03" db="EMBL/GenBank/DDBJ databases">
        <title>Genomic Encyclopedia of Type Strains, Phase IV (KMG-IV): sequencing the most valuable type-strain genomes for metagenomic binning, comparative biology and taxonomic classification.</title>
        <authorList>
            <person name="Goeker M."/>
        </authorList>
    </citation>
    <scope>NUCLEOTIDE SEQUENCE [LARGE SCALE GENOMIC DNA]</scope>
    <source>
        <strain evidence="2 3">DSM 11603</strain>
    </source>
</reference>
<comment type="caution">
    <text evidence="2">The sequence shown here is derived from an EMBL/GenBank/DDBJ whole genome shotgun (WGS) entry which is preliminary data.</text>
</comment>
<accession>A0A4R6Y5V4</accession>
<evidence type="ECO:0008006" key="4">
    <source>
        <dbReference type="Google" id="ProtNLM"/>
    </source>
</evidence>
<dbReference type="AlphaFoldDB" id="A0A4R6Y5V4"/>
<organism evidence="2 3">
    <name type="scientific">Aquamicrobium defluvii</name>
    <dbReference type="NCBI Taxonomy" id="69279"/>
    <lineage>
        <taxon>Bacteria</taxon>
        <taxon>Pseudomonadati</taxon>
        <taxon>Pseudomonadota</taxon>
        <taxon>Alphaproteobacteria</taxon>
        <taxon>Hyphomicrobiales</taxon>
        <taxon>Phyllobacteriaceae</taxon>
        <taxon>Aquamicrobium</taxon>
    </lineage>
</organism>
<evidence type="ECO:0000313" key="2">
    <source>
        <dbReference type="EMBL" id="TDR29003.1"/>
    </source>
</evidence>
<dbReference type="Proteomes" id="UP000294958">
    <property type="component" value="Unassembled WGS sequence"/>
</dbReference>
<feature type="compositionally biased region" description="Polar residues" evidence="1">
    <location>
        <begin position="17"/>
        <end position="34"/>
    </location>
</feature>
<protein>
    <recommendedName>
        <fullName evidence="4">Capsid assembly protein</fullName>
    </recommendedName>
</protein>
<sequence length="293" mass="31706">MTEQANGPAVVDANAPAPQTTATDSTVLTDQGSNGADANWVAGLQIEDNRALVEAKQWKSPDDAIRSYRELEHHASKALKLPGENATAEDWDKFYSKLGRPESPDKYELKLNTEAVPQDFPYDETSAIEFRKWAHEAGLTPAQAQSLHDKFVGYQASGFTASREAFAKAEGDAHRAIVREWGDPDTSGYRQNVEYLSRAVAQLGIKESLVKGGLVSGDGSVLDSKLAFALAKVGKELYGEDSVATNANGVLKNPFSDEHENLTEQGRLVRDDPKKAAALMRAAGKNPASYGLK</sequence>
<name>A0A4R6Y5V4_9HYPH</name>
<evidence type="ECO:0000256" key="1">
    <source>
        <dbReference type="SAM" id="MobiDB-lite"/>
    </source>
</evidence>
<feature type="region of interest" description="Disordered" evidence="1">
    <location>
        <begin position="1"/>
        <end position="34"/>
    </location>
</feature>
<dbReference type="EMBL" id="SNZF01000052">
    <property type="protein sequence ID" value="TDR29003.1"/>
    <property type="molecule type" value="Genomic_DNA"/>
</dbReference>